<dbReference type="SUPFAM" id="SSF56059">
    <property type="entry name" value="Glutathione synthetase ATP-binding domain-like"/>
    <property type="match status" value="1"/>
</dbReference>
<sequence length="289" mass="31536">MVRRLAWVSAREARGLDEDEELALPALRAAGVEAEVVNWDDPAVRWASYDRVVLRSTWDYPQRLGEFRRWLDAVAEVTDLRNPVPMVRWSLDKHYLAELDAAGVPVTPTVFAEPGSGEEPVFPDGEFVVKPAIGAGSRDAAGYGPAEHDVARAHVRRLHEGGASVLIQPLLKSVEVDGEWPLVFFAGQYSHAAGKRVALPRAGVIDELFAEETNAPYVADDEQIAVARRVIDIVTSRFGVPLYARVDLVRDDDGKACVLEVELVEPSLFLPQAPPEAVARLVAASTATG</sequence>
<dbReference type="EMBL" id="BOMM01000040">
    <property type="protein sequence ID" value="GIE12697.1"/>
    <property type="molecule type" value="Genomic_DNA"/>
</dbReference>
<accession>A0A919J3I8</accession>
<comment type="caution">
    <text evidence="1">The sequence shown here is derived from an EMBL/GenBank/DDBJ whole genome shotgun (WGS) entry which is preliminary data.</text>
</comment>
<dbReference type="RefSeq" id="WP_203819157.1">
    <property type="nucleotide sequence ID" value="NZ_BOMM01000040.1"/>
</dbReference>
<gene>
    <name evidence="1" type="ORF">Afe05nite_45370</name>
</gene>
<reference evidence="1" key="1">
    <citation type="submission" date="2021-01" db="EMBL/GenBank/DDBJ databases">
        <title>Whole genome shotgun sequence of Actinoplanes ferrugineus NBRC 15555.</title>
        <authorList>
            <person name="Komaki H."/>
            <person name="Tamura T."/>
        </authorList>
    </citation>
    <scope>NUCLEOTIDE SEQUENCE</scope>
    <source>
        <strain evidence="1">NBRC 15555</strain>
    </source>
</reference>
<proteinExistence type="predicted"/>
<dbReference type="InterPro" id="IPR053191">
    <property type="entry name" value="DcsG_Biosynth_Enzyme"/>
</dbReference>
<evidence type="ECO:0000313" key="2">
    <source>
        <dbReference type="Proteomes" id="UP000598174"/>
    </source>
</evidence>
<organism evidence="1 2">
    <name type="scientific">Paractinoplanes ferrugineus</name>
    <dbReference type="NCBI Taxonomy" id="113564"/>
    <lineage>
        <taxon>Bacteria</taxon>
        <taxon>Bacillati</taxon>
        <taxon>Actinomycetota</taxon>
        <taxon>Actinomycetes</taxon>
        <taxon>Micromonosporales</taxon>
        <taxon>Micromonosporaceae</taxon>
        <taxon>Paractinoplanes</taxon>
    </lineage>
</organism>
<dbReference type="Proteomes" id="UP000598174">
    <property type="component" value="Unassembled WGS sequence"/>
</dbReference>
<name>A0A919J3I8_9ACTN</name>
<dbReference type="AlphaFoldDB" id="A0A919J3I8"/>
<dbReference type="PANTHER" id="PTHR39217:SF1">
    <property type="entry name" value="GLUTATHIONE SYNTHETASE"/>
    <property type="match status" value="1"/>
</dbReference>
<protein>
    <submittedName>
        <fullName evidence="1">ATP-grasp domain-containing protein</fullName>
    </submittedName>
</protein>
<evidence type="ECO:0000313" key="1">
    <source>
        <dbReference type="EMBL" id="GIE12697.1"/>
    </source>
</evidence>
<keyword evidence="2" id="KW-1185">Reference proteome</keyword>
<dbReference type="PANTHER" id="PTHR39217">
    <property type="match status" value="1"/>
</dbReference>